<dbReference type="SUPFAM" id="SSF48371">
    <property type="entry name" value="ARM repeat"/>
    <property type="match status" value="1"/>
</dbReference>
<dbReference type="RefSeq" id="WP_150079026.1">
    <property type="nucleotide sequence ID" value="NZ_VWOX01000017.1"/>
</dbReference>
<evidence type="ECO:0000256" key="4">
    <source>
        <dbReference type="ARBA" id="ARBA00023004"/>
    </source>
</evidence>
<feature type="domain" description="Cytochrome c" evidence="8">
    <location>
        <begin position="1272"/>
        <end position="1404"/>
    </location>
</feature>
<dbReference type="Gene3D" id="2.120.10.30">
    <property type="entry name" value="TolB, C-terminal domain"/>
    <property type="match status" value="1"/>
</dbReference>
<evidence type="ECO:0000256" key="5">
    <source>
        <dbReference type="PROSITE-ProRule" id="PRU00433"/>
    </source>
</evidence>
<name>A0A5M6CXP7_9BACT</name>
<organism evidence="9 10">
    <name type="scientific">Roseiconus nitratireducens</name>
    <dbReference type="NCBI Taxonomy" id="2605748"/>
    <lineage>
        <taxon>Bacteria</taxon>
        <taxon>Pseudomonadati</taxon>
        <taxon>Planctomycetota</taxon>
        <taxon>Planctomycetia</taxon>
        <taxon>Pirellulales</taxon>
        <taxon>Pirellulaceae</taxon>
        <taxon>Roseiconus</taxon>
    </lineage>
</organism>
<dbReference type="Proteomes" id="UP000324479">
    <property type="component" value="Unassembled WGS sequence"/>
</dbReference>
<dbReference type="Gene3D" id="1.25.10.10">
    <property type="entry name" value="Leucine-rich Repeat Variant"/>
    <property type="match status" value="2"/>
</dbReference>
<keyword evidence="3 7" id="KW-0732">Signal</keyword>
<dbReference type="InterPro" id="IPR011041">
    <property type="entry name" value="Quinoprot_gluc/sorb_DH_b-prop"/>
</dbReference>
<dbReference type="InterPro" id="IPR036909">
    <property type="entry name" value="Cyt_c-like_dom_sf"/>
</dbReference>
<keyword evidence="4 5" id="KW-0408">Iron</keyword>
<gene>
    <name evidence="9" type="ORF">FYK55_23230</name>
</gene>
<proteinExistence type="predicted"/>
<evidence type="ECO:0000259" key="8">
    <source>
        <dbReference type="PROSITE" id="PS51007"/>
    </source>
</evidence>
<dbReference type="Gene3D" id="2.130.10.130">
    <property type="entry name" value="Integrin alpha, N-terminal"/>
    <property type="match status" value="1"/>
</dbReference>
<dbReference type="SUPFAM" id="SSF50952">
    <property type="entry name" value="Soluble quinoprotein glucose dehydrogenase"/>
    <property type="match status" value="1"/>
</dbReference>
<feature type="region of interest" description="Disordered" evidence="6">
    <location>
        <begin position="417"/>
        <end position="436"/>
    </location>
</feature>
<dbReference type="Gene3D" id="1.10.760.10">
    <property type="entry name" value="Cytochrome c-like domain"/>
    <property type="match status" value="1"/>
</dbReference>
<keyword evidence="2 5" id="KW-0479">Metal-binding</keyword>
<evidence type="ECO:0000256" key="6">
    <source>
        <dbReference type="SAM" id="MobiDB-lite"/>
    </source>
</evidence>
<dbReference type="SUPFAM" id="SSF46626">
    <property type="entry name" value="Cytochrome c"/>
    <property type="match status" value="1"/>
</dbReference>
<dbReference type="NCBIfam" id="TIGR02603">
    <property type="entry name" value="CxxCH_TIGR02603"/>
    <property type="match status" value="1"/>
</dbReference>
<dbReference type="InterPro" id="IPR013428">
    <property type="entry name" value="Membrane-bound_put_N"/>
</dbReference>
<dbReference type="InterPro" id="IPR009056">
    <property type="entry name" value="Cyt_c-like_dom"/>
</dbReference>
<dbReference type="InterPro" id="IPR013427">
    <property type="entry name" value="Haem-bd_dom_put"/>
</dbReference>
<keyword evidence="1 5" id="KW-0349">Heme</keyword>
<comment type="caution">
    <text evidence="9">The sequence shown here is derived from an EMBL/GenBank/DDBJ whole genome shotgun (WGS) entry which is preliminary data.</text>
</comment>
<protein>
    <submittedName>
        <fullName evidence="9">C-type cytochrome</fullName>
    </submittedName>
</protein>
<dbReference type="InterPro" id="IPR016024">
    <property type="entry name" value="ARM-type_fold"/>
</dbReference>
<keyword evidence="10" id="KW-1185">Reference proteome</keyword>
<dbReference type="Pfam" id="PF13517">
    <property type="entry name" value="FG-GAP_3"/>
    <property type="match status" value="1"/>
</dbReference>
<dbReference type="NCBIfam" id="TIGR02604">
    <property type="entry name" value="Piru_Ver_Nterm"/>
    <property type="match status" value="1"/>
</dbReference>
<dbReference type="SUPFAM" id="SSF69318">
    <property type="entry name" value="Integrin alpha N-terminal domain"/>
    <property type="match status" value="1"/>
</dbReference>
<dbReference type="PANTHER" id="PTHR33546:SF1">
    <property type="entry name" value="LARGE, MULTIFUNCTIONAL SECRETED PROTEIN"/>
    <property type="match status" value="1"/>
</dbReference>
<dbReference type="PANTHER" id="PTHR33546">
    <property type="entry name" value="LARGE, MULTIFUNCTIONAL SECRETED PROTEIN-RELATED"/>
    <property type="match status" value="1"/>
</dbReference>
<feature type="compositionally biased region" description="Basic and acidic residues" evidence="6">
    <location>
        <begin position="417"/>
        <end position="434"/>
    </location>
</feature>
<evidence type="ECO:0000313" key="10">
    <source>
        <dbReference type="Proteomes" id="UP000324479"/>
    </source>
</evidence>
<sequence length="1410" mass="154829">MPRFVFRFRSLLLLAFISVTVAAAPRDAFAEKTEDVPASGTPEADSHGWDSRRIHRTFHAEGASVGDLNGDGHADVVEGTLWYPGPQFDQPREIAPAKSFAVRQYSDQFFSHVIDVNKDGANDVISIGFPGTPARLYVNPGHESLDQAWDIHEITAAVDNESPAIIDLVPGGLPEIVCGNETQYGYYSAGADATELWTWHPVSRPGTCAGRFEHALGVGDVNGDGRLDVINQAFWWQQPSTADEGQLWQRHRWAPPEQVGGGAQICVEDIDGDGDNDLVTSLDAHGYGLAWFEQSDDGSFRKHTIMSDSSTDNPYGVAFSQLHAVALRDVDGDGLKDIVTGKRWMAHGGHDPGGLQSPVLYWFRCTRSGQGVEFVPYKVHDDSGVGVDITLADLNGDAKLDVVSCSKNGLTLHFQRDAAAGERPERWQETEGRDQSTYAEGLAPDQAAAQMMVPDGFSVDLIASEPELTQPIAMCFDARGRIWVVEGHTYPTKAPDGEGQDRVLILEDTDGDGTFDSRKVFTEGLNLASGIEVGFGGVFIGAAPQLLFIPDADRDDVPDGPPEVLLDGWGYEDTHETLNSFTWGPDGWLYGCHGVFTHSRVGKPGTADEQRVPLNAGVWRYHPTDHRFEVFAHGTSNPWGVDFDQHGECFISACVIPHLYHMIQGGRYQRQGGRHFNSSTYEDIKTIADHSHYTGNIREHAFWGENRELRPASGLDTSILGGGHAHCGLAIYNADVFPKKYRGELFFHNLHGHRVVRESVAKDGSGFVGLHRPDFALARDHHEIGVGIMVGPDGALYTSDWQDPQTCHHRDHDIWNRTDGRLFRIRYGDVRSPRMDLWAESDGELVDRLASDNGMIARQASRILQERSAAGQLDKAHVSETLSQWFEDSDNTRDRLRAVWAMHVIGGLDSADVISSLGHEDPHVRGWAVRLIGQRAGGLEAGELTALQRLSEHEDDLVVQRHLASILQSLPVGDRLILAGRLLSKPFAASDRNLPYLLWYGIEPTMDATPDRALELLSQSGWNRLLRLAFRRLTETPEGRSLLIARLADNQDAAQRVPVLEELDAAVRSRAGLAKPESWPAAYQLLARSESPRVLELARSLAVQFGDEAVMPHFRRVLSDSEQPAEKRLQALASLRTAKDPTLAEQLRPLLSDPAIASTAASALAAFDDPKTAPALIAGFENFDSATKTAALGTLVSRPAFAESLVAAMESGKIPPADVPAFIVRQITQFDDAALNDRLQTVWGRIGSSSEDMQAQYKKYRDLLTRQSIADADASRGRALYQANCGNCHQLFGTGGEIGPAITGANRTDINYWLENILEPQALIGRAYQMTSILTVDGRVVAGIVTEENEDAVTIQTATEKVILPRDEIEQSVASDASLMPQGQLEPMTEQQVRDLFKYLMSPKQVPLPE</sequence>
<dbReference type="GO" id="GO:0046872">
    <property type="term" value="F:metal ion binding"/>
    <property type="evidence" value="ECO:0007669"/>
    <property type="project" value="UniProtKB-KW"/>
</dbReference>
<reference evidence="9 10" key="1">
    <citation type="submission" date="2019-08" db="EMBL/GenBank/DDBJ databases">
        <authorList>
            <person name="Dhanesh K."/>
            <person name="Kumar G."/>
            <person name="Sasikala C."/>
            <person name="Venkata Ramana C."/>
        </authorList>
    </citation>
    <scope>NUCLEOTIDE SEQUENCE [LARGE SCALE GENOMIC DNA]</scope>
    <source>
        <strain evidence="9 10">JC645</strain>
    </source>
</reference>
<evidence type="ECO:0000256" key="2">
    <source>
        <dbReference type="ARBA" id="ARBA00022723"/>
    </source>
</evidence>
<dbReference type="PROSITE" id="PS51007">
    <property type="entry name" value="CYTC"/>
    <property type="match status" value="1"/>
</dbReference>
<dbReference type="InterPro" id="IPR055557">
    <property type="entry name" value="DUF7133"/>
</dbReference>
<evidence type="ECO:0000256" key="7">
    <source>
        <dbReference type="SAM" id="SignalP"/>
    </source>
</evidence>
<evidence type="ECO:0000256" key="1">
    <source>
        <dbReference type="ARBA" id="ARBA00022617"/>
    </source>
</evidence>
<dbReference type="InterPro" id="IPR028994">
    <property type="entry name" value="Integrin_alpha_N"/>
</dbReference>
<dbReference type="InterPro" id="IPR011042">
    <property type="entry name" value="6-blade_b-propeller_TolB-like"/>
</dbReference>
<dbReference type="Pfam" id="PF23500">
    <property type="entry name" value="DUF7133"/>
    <property type="match status" value="1"/>
</dbReference>
<evidence type="ECO:0000256" key="3">
    <source>
        <dbReference type="ARBA" id="ARBA00022729"/>
    </source>
</evidence>
<dbReference type="InterPro" id="IPR011989">
    <property type="entry name" value="ARM-like"/>
</dbReference>
<feature type="signal peptide" evidence="7">
    <location>
        <begin position="1"/>
        <end position="23"/>
    </location>
</feature>
<dbReference type="Pfam" id="PF00034">
    <property type="entry name" value="Cytochrom_C"/>
    <property type="match status" value="1"/>
</dbReference>
<feature type="region of interest" description="Disordered" evidence="6">
    <location>
        <begin position="30"/>
        <end position="50"/>
    </location>
</feature>
<dbReference type="GO" id="GO:0020037">
    <property type="term" value="F:heme binding"/>
    <property type="evidence" value="ECO:0007669"/>
    <property type="project" value="InterPro"/>
</dbReference>
<dbReference type="GO" id="GO:0009055">
    <property type="term" value="F:electron transfer activity"/>
    <property type="evidence" value="ECO:0007669"/>
    <property type="project" value="InterPro"/>
</dbReference>
<evidence type="ECO:0000313" key="9">
    <source>
        <dbReference type="EMBL" id="KAA5539716.1"/>
    </source>
</evidence>
<accession>A0A5M6CXP7</accession>
<dbReference type="InterPro" id="IPR013517">
    <property type="entry name" value="FG-GAP"/>
</dbReference>
<dbReference type="EMBL" id="VWOX01000017">
    <property type="protein sequence ID" value="KAA5539716.1"/>
    <property type="molecule type" value="Genomic_DNA"/>
</dbReference>
<feature type="chain" id="PRO_5024366398" evidence="7">
    <location>
        <begin position="24"/>
        <end position="1410"/>
    </location>
</feature>